<keyword evidence="2" id="KW-1133">Transmembrane helix</keyword>
<dbReference type="RefSeq" id="XP_033569213.1">
    <property type="nucleotide sequence ID" value="XM_033713301.1"/>
</dbReference>
<dbReference type="Proteomes" id="UP000504636">
    <property type="component" value="Unplaced"/>
</dbReference>
<proteinExistence type="predicted"/>
<dbReference type="OrthoDB" id="4160064at2759"/>
<protein>
    <submittedName>
        <fullName evidence="3 5">Uncharacterized protein</fullName>
    </submittedName>
</protein>
<name>A0A6A6Y0S6_9PEZI</name>
<accession>A0A6A6Y0S6</accession>
<dbReference type="EMBL" id="MU003724">
    <property type="protein sequence ID" value="KAF2802249.1"/>
    <property type="molecule type" value="Genomic_DNA"/>
</dbReference>
<evidence type="ECO:0000256" key="1">
    <source>
        <dbReference type="SAM" id="MobiDB-lite"/>
    </source>
</evidence>
<dbReference type="GeneID" id="54454194"/>
<keyword evidence="4" id="KW-1185">Reference proteome</keyword>
<reference evidence="3 5" key="1">
    <citation type="journal article" date="2020" name="Stud. Mycol.">
        <title>101 Dothideomycetes genomes: a test case for predicting lifestyles and emergence of pathogens.</title>
        <authorList>
            <person name="Haridas S."/>
            <person name="Albert R."/>
            <person name="Binder M."/>
            <person name="Bloem J."/>
            <person name="Labutti K."/>
            <person name="Salamov A."/>
            <person name="Andreopoulos B."/>
            <person name="Baker S."/>
            <person name="Barry K."/>
            <person name="Bills G."/>
            <person name="Bluhm B."/>
            <person name="Cannon C."/>
            <person name="Castanera R."/>
            <person name="Culley D."/>
            <person name="Daum C."/>
            <person name="Ezra D."/>
            <person name="Gonzalez J."/>
            <person name="Henrissat B."/>
            <person name="Kuo A."/>
            <person name="Liang C."/>
            <person name="Lipzen A."/>
            <person name="Lutzoni F."/>
            <person name="Magnuson J."/>
            <person name="Mondo S."/>
            <person name="Nolan M."/>
            <person name="Ohm R."/>
            <person name="Pangilinan J."/>
            <person name="Park H.-J."/>
            <person name="Ramirez L."/>
            <person name="Alfaro M."/>
            <person name="Sun H."/>
            <person name="Tritt A."/>
            <person name="Yoshinaga Y."/>
            <person name="Zwiers L.-H."/>
            <person name="Turgeon B."/>
            <person name="Goodwin S."/>
            <person name="Spatafora J."/>
            <person name="Crous P."/>
            <person name="Grigoriev I."/>
        </authorList>
    </citation>
    <scope>NUCLEOTIDE SEQUENCE</scope>
    <source>
        <strain evidence="3 5">CBS 304.34</strain>
    </source>
</reference>
<reference evidence="5" key="3">
    <citation type="submission" date="2025-04" db="UniProtKB">
        <authorList>
            <consortium name="RefSeq"/>
        </authorList>
    </citation>
    <scope>IDENTIFICATION</scope>
    <source>
        <strain evidence="5">CBS 304.34</strain>
    </source>
</reference>
<organism evidence="3">
    <name type="scientific">Mytilinidion resinicola</name>
    <dbReference type="NCBI Taxonomy" id="574789"/>
    <lineage>
        <taxon>Eukaryota</taxon>
        <taxon>Fungi</taxon>
        <taxon>Dikarya</taxon>
        <taxon>Ascomycota</taxon>
        <taxon>Pezizomycotina</taxon>
        <taxon>Dothideomycetes</taxon>
        <taxon>Pleosporomycetidae</taxon>
        <taxon>Mytilinidiales</taxon>
        <taxon>Mytilinidiaceae</taxon>
        <taxon>Mytilinidion</taxon>
    </lineage>
</organism>
<feature type="transmembrane region" description="Helical" evidence="2">
    <location>
        <begin position="128"/>
        <end position="147"/>
    </location>
</feature>
<gene>
    <name evidence="3 5" type="ORF">BDZ99DRAFT_207134</name>
</gene>
<evidence type="ECO:0000256" key="2">
    <source>
        <dbReference type="SAM" id="Phobius"/>
    </source>
</evidence>
<feature type="compositionally biased region" description="Polar residues" evidence="1">
    <location>
        <begin position="1"/>
        <end position="11"/>
    </location>
</feature>
<keyword evidence="2" id="KW-0472">Membrane</keyword>
<dbReference type="AlphaFoldDB" id="A0A6A6Y0S6"/>
<reference evidence="5" key="2">
    <citation type="submission" date="2020-04" db="EMBL/GenBank/DDBJ databases">
        <authorList>
            <consortium name="NCBI Genome Project"/>
        </authorList>
    </citation>
    <scope>NUCLEOTIDE SEQUENCE</scope>
    <source>
        <strain evidence="5">CBS 304.34</strain>
    </source>
</reference>
<evidence type="ECO:0000313" key="5">
    <source>
        <dbReference type="RefSeq" id="XP_033569213.1"/>
    </source>
</evidence>
<feature type="region of interest" description="Disordered" evidence="1">
    <location>
        <begin position="1"/>
        <end position="24"/>
    </location>
</feature>
<sequence>MASSPKSQTSPLLPPTSKDHLSNTPNRLTQGAINVLSITRLVAGTACVIAPGFTTGLFRIPVSGQALILPRIFGVREGVLAELLWTAEGTQSDKWELKRALWAGVAADTLDVASCAFGLATGALSRPAAGLFGGGATIFLALGAIGLRGV</sequence>
<keyword evidence="2" id="KW-0812">Transmembrane</keyword>
<evidence type="ECO:0000313" key="4">
    <source>
        <dbReference type="Proteomes" id="UP000504636"/>
    </source>
</evidence>
<evidence type="ECO:0000313" key="3">
    <source>
        <dbReference type="EMBL" id="KAF2802249.1"/>
    </source>
</evidence>